<name>A0A516EL25_9MONO</name>
<dbReference type="KEGG" id="vg:80536471"/>
<reference evidence="3" key="1">
    <citation type="submission" date="2018-10" db="EMBL/GenBank/DDBJ databases">
        <title>Characterization of three novel viruses in the families Nyamiviridae, Orthomyxoviridae and Peribunyaviridae isolate from birds during West Nile virus surveillance in Harris county, Texas.</title>
        <authorList>
            <person name="Tesh R.B."/>
            <person name="Guzman H."/>
            <person name="Nunes M.R.T."/>
            <person name="Contreras-Gutierrez M.A."/>
            <person name="Renya M."/>
            <person name="Popov V.L."/>
            <person name="Travassos A.P.A."/>
            <person name="Souza W.Marciel."/>
            <person name="da Silva S.Patroca."/>
            <person name="Widen S."/>
            <person name="Wood T."/>
            <person name="Vela J."/>
            <person name="Salvato V."/>
            <person name="Bueno R."/>
            <person name="Vasilakis N."/>
        </authorList>
    </citation>
    <scope>NUCLEOTIDE SEQUENCE</scope>
    <source>
        <strain evidence="3">Sjv-1</strain>
    </source>
</reference>
<proteinExistence type="predicted"/>
<sequence length="373" mass="41729">MEDLMAMCNNSEERSTRTLLKLKSEARSKLARDEEAAPYKKKGKTEASKEAKKEAPVPEKRASKAKEPRTTPEVSKRKKEDQARKEELARLAKEEAERRSAKIRERLAIEEREAANRRRQKEAEREKREKAAREEALSSTSGQSPYSYLSERSWEGPTLLTTEVLEASSEEEPVCSPETLEGDTPVQSPSYVARTPSIHEKAFSGYSSNWSPKSCSLTPVRPKYQPGLVSPIEENPPTPGRELDEQQTSDEEMLKALNSPFARVLAKIYEQGQELRALIARQGEAQERMRSSLTKLTELVQKNSLEKSTLLNDVYTIKGELMQAKDPAAPGAKVAQSQIMKLSTPAGRTPELPRAITTTVTTAIPSVLNFEPF</sequence>
<evidence type="ECO:0000313" key="4">
    <source>
        <dbReference type="Proteomes" id="UP000680490"/>
    </source>
</evidence>
<dbReference type="EMBL" id="MK971153">
    <property type="protein sequence ID" value="QDO67013.1"/>
    <property type="molecule type" value="Genomic_RNA"/>
</dbReference>
<dbReference type="Proteomes" id="UP000680490">
    <property type="component" value="Segment"/>
</dbReference>
<organism evidence="2 4">
    <name type="scientific">San Jacinto virus</name>
    <dbReference type="NCBI Taxonomy" id="2596788"/>
    <lineage>
        <taxon>Viruses</taxon>
        <taxon>Riboviria</taxon>
        <taxon>Orthornavirae</taxon>
        <taxon>Negarnaviricota</taxon>
        <taxon>Haploviricotina</taxon>
        <taxon>Monjiviricetes</taxon>
        <taxon>Mononegavirales</taxon>
        <taxon>Nyamiviridae</taxon>
        <taxon>Nyavirus</taxon>
        <taxon>Nyavirus sanjacintoense</taxon>
    </lineage>
</organism>
<dbReference type="GeneID" id="80536471"/>
<dbReference type="RefSeq" id="YP_010798318.1">
    <property type="nucleotide sequence ID" value="NC_076412.1"/>
</dbReference>
<evidence type="ECO:0000313" key="2">
    <source>
        <dbReference type="EMBL" id="QDO67013.1"/>
    </source>
</evidence>
<dbReference type="EMBL" id="MK037477">
    <property type="protein sequence ID" value="QFQ60716.1"/>
    <property type="molecule type" value="Viral_cRNA"/>
</dbReference>
<protein>
    <submittedName>
        <fullName evidence="2 3">P</fullName>
    </submittedName>
</protein>
<keyword evidence="4" id="KW-1185">Reference proteome</keyword>
<accession>A0A516EL25</accession>
<feature type="region of interest" description="Disordered" evidence="1">
    <location>
        <begin position="221"/>
        <end position="250"/>
    </location>
</feature>
<reference evidence="2" key="2">
    <citation type="submission" date="2019-05" db="EMBL/GenBank/DDBJ databases">
        <title>Characterization of Three Novel Viruses in the Families Nyamiviridae, Orthomyxoviridae and Bunyaviridae (Peribunyaviridae) Isolated from Birds during West Nile Virus Surveillance in Harris County, Texas.</title>
        <authorList>
            <person name="Tesh T.B."/>
            <person name="Guzman H."/>
            <person name="Nunes M.R.T."/>
            <person name="Contreras-Gutierrez M.A."/>
            <person name="Reyna M."/>
            <person name="Popov V.L."/>
            <person name="Travassos A.P.A."/>
            <person name="da Souza W.M."/>
            <person name="Patroca S."/>
            <person name="Widen S.G."/>
            <person name="Wood T.G."/>
            <person name="Vela J."/>
            <person name="Salvato V."/>
            <person name="Bueno R."/>
            <person name="Walker P.J."/>
            <person name="Vasilakis N."/>
        </authorList>
    </citation>
    <scope>NUCLEOTIDE SEQUENCE</scope>
    <source>
        <strain evidence="2">DO-200</strain>
    </source>
</reference>
<feature type="compositionally biased region" description="Basic and acidic residues" evidence="1">
    <location>
        <begin position="11"/>
        <end position="136"/>
    </location>
</feature>
<evidence type="ECO:0000256" key="1">
    <source>
        <dbReference type="SAM" id="MobiDB-lite"/>
    </source>
</evidence>
<feature type="region of interest" description="Disordered" evidence="1">
    <location>
        <begin position="1"/>
        <end position="191"/>
    </location>
</feature>
<evidence type="ECO:0000313" key="3">
    <source>
        <dbReference type="EMBL" id="QFQ60716.1"/>
    </source>
</evidence>
<feature type="compositionally biased region" description="Polar residues" evidence="1">
    <location>
        <begin position="137"/>
        <end position="147"/>
    </location>
</feature>